<name>A0A7R8UED5_HERIL</name>
<gene>
    <name evidence="2" type="ORF">HERILL_LOCUS2258</name>
</gene>
<dbReference type="Proteomes" id="UP000594454">
    <property type="component" value="Chromosome 1"/>
</dbReference>
<organism evidence="2 3">
    <name type="scientific">Hermetia illucens</name>
    <name type="common">Black soldier fly</name>
    <dbReference type="NCBI Taxonomy" id="343691"/>
    <lineage>
        <taxon>Eukaryota</taxon>
        <taxon>Metazoa</taxon>
        <taxon>Ecdysozoa</taxon>
        <taxon>Arthropoda</taxon>
        <taxon>Hexapoda</taxon>
        <taxon>Insecta</taxon>
        <taxon>Pterygota</taxon>
        <taxon>Neoptera</taxon>
        <taxon>Endopterygota</taxon>
        <taxon>Diptera</taxon>
        <taxon>Brachycera</taxon>
        <taxon>Stratiomyomorpha</taxon>
        <taxon>Stratiomyidae</taxon>
        <taxon>Hermetiinae</taxon>
        <taxon>Hermetia</taxon>
    </lineage>
</organism>
<keyword evidence="3" id="KW-1185">Reference proteome</keyword>
<reference evidence="2 3" key="1">
    <citation type="submission" date="2020-11" db="EMBL/GenBank/DDBJ databases">
        <authorList>
            <person name="Wallbank WR R."/>
            <person name="Pardo Diaz C."/>
            <person name="Kozak K."/>
            <person name="Martin S."/>
            <person name="Jiggins C."/>
            <person name="Moest M."/>
            <person name="Warren A I."/>
            <person name="Generalovic N T."/>
            <person name="Byers J.R.P. K."/>
            <person name="Montejo-Kovacevich G."/>
            <person name="Yen C E."/>
        </authorList>
    </citation>
    <scope>NUCLEOTIDE SEQUENCE [LARGE SCALE GENOMIC DNA]</scope>
</reference>
<dbReference type="OrthoDB" id="8067177at2759"/>
<proteinExistence type="predicted"/>
<evidence type="ECO:0000256" key="1">
    <source>
        <dbReference type="SAM" id="MobiDB-lite"/>
    </source>
</evidence>
<protein>
    <submittedName>
        <fullName evidence="2">Uncharacterized protein</fullName>
    </submittedName>
</protein>
<accession>A0A7R8UED5</accession>
<dbReference type="EMBL" id="LR899009">
    <property type="protein sequence ID" value="CAD7079024.1"/>
    <property type="molecule type" value="Genomic_DNA"/>
</dbReference>
<evidence type="ECO:0000313" key="3">
    <source>
        <dbReference type="Proteomes" id="UP000594454"/>
    </source>
</evidence>
<feature type="region of interest" description="Disordered" evidence="1">
    <location>
        <begin position="1"/>
        <end position="38"/>
    </location>
</feature>
<feature type="compositionally biased region" description="Basic residues" evidence="1">
    <location>
        <begin position="15"/>
        <end position="28"/>
    </location>
</feature>
<sequence>MQRQTAPPLKPLFKSQKRRKSRKRKKSKINQSKQDRYSRLCAPVSHSFHDSPHSSSHEIWRKTYENLVKWQIQHQAQYWRNTTTQLRQENADLKRKLDAAVSCGGSSKDDLIETYTENESENDDDDGSSIDEKYLEFMTITKNHQLAVQNMKSDAKGKEET</sequence>
<dbReference type="InParanoid" id="A0A7R8UED5"/>
<dbReference type="AlphaFoldDB" id="A0A7R8UED5"/>
<dbReference type="OMA" id="NDHESID"/>
<feature type="compositionally biased region" description="Acidic residues" evidence="1">
    <location>
        <begin position="116"/>
        <end position="129"/>
    </location>
</feature>
<feature type="region of interest" description="Disordered" evidence="1">
    <location>
        <begin position="99"/>
        <end position="131"/>
    </location>
</feature>
<evidence type="ECO:0000313" key="2">
    <source>
        <dbReference type="EMBL" id="CAD7079024.1"/>
    </source>
</evidence>